<dbReference type="AlphaFoldDB" id="X1A2E2"/>
<name>X1A2E2_9ZZZZ</name>
<evidence type="ECO:0000313" key="1">
    <source>
        <dbReference type="EMBL" id="GAG76235.1"/>
    </source>
</evidence>
<dbReference type="EMBL" id="BART01017293">
    <property type="protein sequence ID" value="GAG76235.1"/>
    <property type="molecule type" value="Genomic_DNA"/>
</dbReference>
<sequence length="218" mass="24881">MRWEILVLGIIAMLIVAPLISSAVAKPKKGDGPKPGTDFNGPHYNLNILGKKHIGNGTYDNPDRHTIFVPLEGDTTLQMELGSGFAVLDGNGLDGECSFQMPRKQKNFKVYIVALGKPGDGTDVNYTYGWVFDNATNNWYWELNDSFFIPPHKGKPKWINVTGAFQVNLTYYNETTNETGTLYNGWLWQVPEELWEESLYFWDFKGSDRHIQVRFYPY</sequence>
<accession>X1A2E2</accession>
<protein>
    <submittedName>
        <fullName evidence="1">Uncharacterized protein</fullName>
    </submittedName>
</protein>
<organism evidence="1">
    <name type="scientific">marine sediment metagenome</name>
    <dbReference type="NCBI Taxonomy" id="412755"/>
    <lineage>
        <taxon>unclassified sequences</taxon>
        <taxon>metagenomes</taxon>
        <taxon>ecological metagenomes</taxon>
    </lineage>
</organism>
<comment type="caution">
    <text evidence="1">The sequence shown here is derived from an EMBL/GenBank/DDBJ whole genome shotgun (WGS) entry which is preliminary data.</text>
</comment>
<reference evidence="1" key="1">
    <citation type="journal article" date="2014" name="Front. Microbiol.">
        <title>High frequency of phylogenetically diverse reductive dehalogenase-homologous genes in deep subseafloor sedimentary metagenomes.</title>
        <authorList>
            <person name="Kawai M."/>
            <person name="Futagami T."/>
            <person name="Toyoda A."/>
            <person name="Takaki Y."/>
            <person name="Nishi S."/>
            <person name="Hori S."/>
            <person name="Arai W."/>
            <person name="Tsubouchi T."/>
            <person name="Morono Y."/>
            <person name="Uchiyama I."/>
            <person name="Ito T."/>
            <person name="Fujiyama A."/>
            <person name="Inagaki F."/>
            <person name="Takami H."/>
        </authorList>
    </citation>
    <scope>NUCLEOTIDE SEQUENCE</scope>
    <source>
        <strain evidence="1">Expedition CK06-06</strain>
    </source>
</reference>
<proteinExistence type="predicted"/>
<gene>
    <name evidence="1" type="ORF">S01H4_32966</name>
</gene>